<dbReference type="EMBL" id="MZ156052">
    <property type="protein sequence ID" value="QWK44500.1"/>
    <property type="molecule type" value="Genomic_DNA"/>
</dbReference>
<geneLocation type="mitochondrion" evidence="2"/>
<evidence type="ECO:0000256" key="1">
    <source>
        <dbReference type="SAM" id="Phobius"/>
    </source>
</evidence>
<keyword evidence="1" id="KW-0472">Membrane</keyword>
<keyword evidence="1" id="KW-0812">Transmembrane</keyword>
<keyword evidence="2" id="KW-0496">Mitochondrion</keyword>
<reference evidence="2" key="1">
    <citation type="journal article" date="2021" name="Genome Biol. Evol.">
        <title>Genomic rearrangements and sequence evolution across brown algal organelles.</title>
        <authorList>
            <person name="Starko S."/>
            <person name="Bringloe T.T."/>
            <person name="Gomez M.S."/>
            <person name="Darby H."/>
            <person name="Graham S.W."/>
            <person name="Martone P.T."/>
        </authorList>
    </citation>
    <scope>NUCLEOTIDE SEQUENCE</scope>
</reference>
<keyword evidence="1" id="KW-1133">Transmembrane helix</keyword>
<evidence type="ECO:0000313" key="2">
    <source>
        <dbReference type="EMBL" id="QWK44500.1"/>
    </source>
</evidence>
<sequence length="623" mass="73188">MKSAKNHSKNELVKLYDSCPIFKKYCQFNLWSEEFGEYDKVKYCETYLYRYISTFTQEHLLQCFSPSFLAVLHTSPSFMKFIKSGFIKYIDFHFLLFFQYNSFHHSNDSFEDIEIFVEEYFQKYSRKVFEEDLLKCLIKSVNELVPIALQGFMDSRLRFFYKKTISARRSLSNSGRSESEILISRKFCPLGYSGDEDIINDFYLFFVGTLVISSFVIAEIFFSSFLKFDNKLYRSGHFSLDPLGIVFTDFFNIVLADTIYGWGLYFGGSRNKKKITPIIFVESFLDKSSFVFNYFYKFNNLGRHTKIIFMLANGYEWCFYTSLYVNYKPLNILLSFRPNIKVFNKDVHKLLEFFVDHFANEENDIHIAIHKNNIFKGDFESCFLGISSSNFENLIKRFDASFSKYSNKSHIIFLDTSLTVTKKALNFISSVENIFTYFDRSSLTTYIDFNKDIEYLDGIPQRSYEEGIFCFNSNLKGILLFCEDIFMETFEGTSLPFEEISIDIFENLEKVAIKTYAYIPITKKQFVFLSLYCLDNTVSEWGLYYPEFSAVKKGGCSSDSSFFFTKHSLIFRYLYENNKKVFGWESAYLINCCFIWGICDRNLKITFDKLLEVKPNKVASVGG</sequence>
<feature type="transmembrane region" description="Helical" evidence="1">
    <location>
        <begin position="202"/>
        <end position="223"/>
    </location>
</feature>
<protein>
    <submittedName>
        <fullName evidence="2">Uncharacterized protein</fullName>
    </submittedName>
</protein>
<gene>
    <name evidence="2" type="primary">orf623</name>
</gene>
<proteinExistence type="predicted"/>
<feature type="transmembrane region" description="Helical" evidence="1">
    <location>
        <begin position="243"/>
        <end position="265"/>
    </location>
</feature>
<dbReference type="AlphaFoldDB" id="A0A8F0FC49"/>
<name>A0A8F0FC49_9PHAE</name>
<accession>A0A8F0FC49</accession>
<organism evidence="2">
    <name type="scientific">Desmarestia aculeata</name>
    <dbReference type="NCBI Taxonomy" id="62298"/>
    <lineage>
        <taxon>Eukaryota</taxon>
        <taxon>Sar</taxon>
        <taxon>Stramenopiles</taxon>
        <taxon>Ochrophyta</taxon>
        <taxon>PX clade</taxon>
        <taxon>Phaeophyceae</taxon>
        <taxon>Desmarestiales</taxon>
        <taxon>Desmarestiaceae</taxon>
        <taxon>Desmarestia</taxon>
    </lineage>
</organism>